<dbReference type="GO" id="GO:0004527">
    <property type="term" value="F:exonuclease activity"/>
    <property type="evidence" value="ECO:0007669"/>
    <property type="project" value="UniProtKB-KW"/>
</dbReference>
<dbReference type="Pfam" id="PF01368">
    <property type="entry name" value="DHH"/>
    <property type="match status" value="1"/>
</dbReference>
<dbReference type="AlphaFoldDB" id="A0A9P3GFU8"/>
<organism evidence="3 4">
    <name type="scientific">Phanerochaete sordida</name>
    <dbReference type="NCBI Taxonomy" id="48140"/>
    <lineage>
        <taxon>Eukaryota</taxon>
        <taxon>Fungi</taxon>
        <taxon>Dikarya</taxon>
        <taxon>Basidiomycota</taxon>
        <taxon>Agaricomycotina</taxon>
        <taxon>Agaricomycetes</taxon>
        <taxon>Polyporales</taxon>
        <taxon>Phanerochaetaceae</taxon>
        <taxon>Phanerochaete</taxon>
    </lineage>
</organism>
<dbReference type="InterPro" id="IPR001667">
    <property type="entry name" value="DDH_dom"/>
</dbReference>
<dbReference type="EMBL" id="BPQB01000037">
    <property type="protein sequence ID" value="GJE94112.1"/>
    <property type="molecule type" value="Genomic_DNA"/>
</dbReference>
<name>A0A9P3GFU8_9APHY</name>
<evidence type="ECO:0000313" key="3">
    <source>
        <dbReference type="EMBL" id="GJE94112.1"/>
    </source>
</evidence>
<reference evidence="3 4" key="1">
    <citation type="submission" date="2021-08" db="EMBL/GenBank/DDBJ databases">
        <title>Draft Genome Sequence of Phanerochaete sordida strain YK-624.</title>
        <authorList>
            <person name="Mori T."/>
            <person name="Dohra H."/>
            <person name="Suzuki T."/>
            <person name="Kawagishi H."/>
            <person name="Hirai H."/>
        </authorList>
    </citation>
    <scope>NUCLEOTIDE SEQUENCE [LARGE SCALE GENOMIC DNA]</scope>
    <source>
        <strain evidence="3 4">YK-624</strain>
    </source>
</reference>
<protein>
    <submittedName>
        <fullName evidence="3">DHH phosphoesterase</fullName>
    </submittedName>
</protein>
<proteinExistence type="predicted"/>
<dbReference type="PANTHER" id="PTHR30255:SF2">
    <property type="entry name" value="SINGLE-STRANDED-DNA-SPECIFIC EXONUCLEASE RECJ"/>
    <property type="match status" value="1"/>
</dbReference>
<dbReference type="InterPro" id="IPR051673">
    <property type="entry name" value="SSDNA_exonuclease_RecJ"/>
</dbReference>
<feature type="region of interest" description="Disordered" evidence="1">
    <location>
        <begin position="422"/>
        <end position="452"/>
    </location>
</feature>
<dbReference type="InterPro" id="IPR038763">
    <property type="entry name" value="DHH_sf"/>
</dbReference>
<sequence>MAPKRSLSSDSLESGGSPSLAAVAKDWPASSAALQSARSFLRECALKSSCTLLVPDKDADGLTGTLIIYRTLVALGHPEHALKLHFINKGSNPHENSERQKLAAHRAEYAIVVDQGSRSGPALVLGAKTLLVDHHLSDDFPADTLVLSACKHEPVATSATLAYVLCRPLHSSIVTSCDYLCAMGTLGDLGTSFQFAPPFPQDDMNACFKKYTKKAVTDAVSLVNAPRRTATYDVESAWKALHASSGPSDIVNPPRTSPALLANTTRLREARAEVNAEVERCTHTPPAFSGDGKVALLRIASEAQVHPVSSCSKPTQQEADSAQVIATRWAGHLRSARLQVVMVANTGYTPGRTHFSCRVARTARAPSAVDIIALLKDYAARVPGLADEMGDDFARGHRQASGGIVATAQFERLWEAMVVSVPDDGQGAESPRKKRKTEEVQKNTLEGWVKRS</sequence>
<dbReference type="SUPFAM" id="SSF64182">
    <property type="entry name" value="DHH phosphoesterases"/>
    <property type="match status" value="1"/>
</dbReference>
<dbReference type="OrthoDB" id="284473at2759"/>
<dbReference type="Proteomes" id="UP000703269">
    <property type="component" value="Unassembled WGS sequence"/>
</dbReference>
<comment type="caution">
    <text evidence="3">The sequence shown here is derived from an EMBL/GenBank/DDBJ whole genome shotgun (WGS) entry which is preliminary data.</text>
</comment>
<evidence type="ECO:0000313" key="4">
    <source>
        <dbReference type="Proteomes" id="UP000703269"/>
    </source>
</evidence>
<feature type="domain" description="DDH" evidence="2">
    <location>
        <begin position="53"/>
        <end position="167"/>
    </location>
</feature>
<dbReference type="Gene3D" id="3.90.1640.30">
    <property type="match status" value="1"/>
</dbReference>
<evidence type="ECO:0000259" key="2">
    <source>
        <dbReference type="Pfam" id="PF01368"/>
    </source>
</evidence>
<evidence type="ECO:0000256" key="1">
    <source>
        <dbReference type="SAM" id="MobiDB-lite"/>
    </source>
</evidence>
<gene>
    <name evidence="3" type="ORF">PsYK624_102800</name>
</gene>
<keyword evidence="4" id="KW-1185">Reference proteome</keyword>
<dbReference type="PANTHER" id="PTHR30255">
    <property type="entry name" value="SINGLE-STRANDED-DNA-SPECIFIC EXONUCLEASE RECJ"/>
    <property type="match status" value="1"/>
</dbReference>
<accession>A0A9P3GFU8</accession>